<dbReference type="PANTHER" id="PTHR22937:SF136">
    <property type="entry name" value="RING-TYPE E3 UBIQUITIN TRANSFERASE"/>
    <property type="match status" value="1"/>
</dbReference>
<keyword evidence="3" id="KW-0808">Transferase</keyword>
<evidence type="ECO:0000259" key="9">
    <source>
        <dbReference type="PROSITE" id="PS50089"/>
    </source>
</evidence>
<dbReference type="EMBL" id="JBFOLK010000004">
    <property type="protein sequence ID" value="KAL2517441.1"/>
    <property type="molecule type" value="Genomic_DNA"/>
</dbReference>
<evidence type="ECO:0000256" key="8">
    <source>
        <dbReference type="PROSITE-ProRule" id="PRU00175"/>
    </source>
</evidence>
<evidence type="ECO:0000256" key="4">
    <source>
        <dbReference type="ARBA" id="ARBA00022723"/>
    </source>
</evidence>
<organism evidence="10 11">
    <name type="scientific">Abeliophyllum distichum</name>
    <dbReference type="NCBI Taxonomy" id="126358"/>
    <lineage>
        <taxon>Eukaryota</taxon>
        <taxon>Viridiplantae</taxon>
        <taxon>Streptophyta</taxon>
        <taxon>Embryophyta</taxon>
        <taxon>Tracheophyta</taxon>
        <taxon>Spermatophyta</taxon>
        <taxon>Magnoliopsida</taxon>
        <taxon>eudicotyledons</taxon>
        <taxon>Gunneridae</taxon>
        <taxon>Pentapetalae</taxon>
        <taxon>asterids</taxon>
        <taxon>lamiids</taxon>
        <taxon>Lamiales</taxon>
        <taxon>Oleaceae</taxon>
        <taxon>Forsythieae</taxon>
        <taxon>Abeliophyllum</taxon>
    </lineage>
</organism>
<evidence type="ECO:0000256" key="6">
    <source>
        <dbReference type="ARBA" id="ARBA00022786"/>
    </source>
</evidence>
<comment type="catalytic activity">
    <reaction evidence="1">
        <text>S-ubiquitinyl-[E2 ubiquitin-conjugating enzyme]-L-cysteine + [acceptor protein]-L-lysine = [E2 ubiquitin-conjugating enzyme]-L-cysteine + N(6)-ubiquitinyl-[acceptor protein]-L-lysine.</text>
        <dbReference type="EC" id="2.3.2.27"/>
    </reaction>
</comment>
<dbReference type="SUPFAM" id="SSF57850">
    <property type="entry name" value="RING/U-box"/>
    <property type="match status" value="1"/>
</dbReference>
<proteinExistence type="predicted"/>
<accession>A0ABD1TXH4</accession>
<evidence type="ECO:0000256" key="7">
    <source>
        <dbReference type="ARBA" id="ARBA00022833"/>
    </source>
</evidence>
<dbReference type="InterPro" id="IPR013083">
    <property type="entry name" value="Znf_RING/FYVE/PHD"/>
</dbReference>
<dbReference type="InterPro" id="IPR045191">
    <property type="entry name" value="MBR1/2-like"/>
</dbReference>
<dbReference type="PANTHER" id="PTHR22937">
    <property type="entry name" value="E3 UBIQUITIN-PROTEIN LIGASE RNF165"/>
    <property type="match status" value="1"/>
</dbReference>
<gene>
    <name evidence="10" type="ORF">Adt_13688</name>
</gene>
<protein>
    <recommendedName>
        <fullName evidence="2">RING-type E3 ubiquitin transferase</fullName>
        <ecNumber evidence="2">2.3.2.27</ecNumber>
    </recommendedName>
</protein>
<keyword evidence="6" id="KW-0833">Ubl conjugation pathway</keyword>
<evidence type="ECO:0000256" key="5">
    <source>
        <dbReference type="ARBA" id="ARBA00022771"/>
    </source>
</evidence>
<evidence type="ECO:0000313" key="11">
    <source>
        <dbReference type="Proteomes" id="UP001604336"/>
    </source>
</evidence>
<dbReference type="InterPro" id="IPR001841">
    <property type="entry name" value="Znf_RING"/>
</dbReference>
<comment type="caution">
    <text evidence="10">The sequence shown here is derived from an EMBL/GenBank/DDBJ whole genome shotgun (WGS) entry which is preliminary data.</text>
</comment>
<feature type="domain" description="RING-type" evidence="9">
    <location>
        <begin position="62"/>
        <end position="104"/>
    </location>
</feature>
<evidence type="ECO:0000256" key="1">
    <source>
        <dbReference type="ARBA" id="ARBA00000900"/>
    </source>
</evidence>
<keyword evidence="11" id="KW-1185">Reference proteome</keyword>
<sequence length="109" mass="12242">MPFTSAELGITHLTNRYALQPSNMDALPEEILSKCLGRSIYQATPSEVLVTESGKDEDDVKCSICQEEYVFGDEIGKFVKCQHGYHATCINQWLRLQNWCPICKALLAS</sequence>
<dbReference type="Pfam" id="PF13639">
    <property type="entry name" value="zf-RING_2"/>
    <property type="match status" value="1"/>
</dbReference>
<evidence type="ECO:0000256" key="2">
    <source>
        <dbReference type="ARBA" id="ARBA00012483"/>
    </source>
</evidence>
<evidence type="ECO:0000313" key="10">
    <source>
        <dbReference type="EMBL" id="KAL2517441.1"/>
    </source>
</evidence>
<dbReference type="GO" id="GO:0061630">
    <property type="term" value="F:ubiquitin protein ligase activity"/>
    <property type="evidence" value="ECO:0007669"/>
    <property type="project" value="UniProtKB-EC"/>
</dbReference>
<dbReference type="AlphaFoldDB" id="A0ABD1TXH4"/>
<reference evidence="11" key="1">
    <citation type="submission" date="2024-07" db="EMBL/GenBank/DDBJ databases">
        <title>Two chromosome-level genome assemblies of Korean endemic species Abeliophyllum distichum and Forsythia ovata (Oleaceae).</title>
        <authorList>
            <person name="Jang H."/>
        </authorList>
    </citation>
    <scope>NUCLEOTIDE SEQUENCE [LARGE SCALE GENOMIC DNA]</scope>
</reference>
<dbReference type="GO" id="GO:0008270">
    <property type="term" value="F:zinc ion binding"/>
    <property type="evidence" value="ECO:0007669"/>
    <property type="project" value="UniProtKB-KW"/>
</dbReference>
<dbReference type="EC" id="2.3.2.27" evidence="2"/>
<dbReference type="Proteomes" id="UP001604336">
    <property type="component" value="Unassembled WGS sequence"/>
</dbReference>
<dbReference type="SMART" id="SM00184">
    <property type="entry name" value="RING"/>
    <property type="match status" value="1"/>
</dbReference>
<dbReference type="Gene3D" id="3.30.40.10">
    <property type="entry name" value="Zinc/RING finger domain, C3HC4 (zinc finger)"/>
    <property type="match status" value="1"/>
</dbReference>
<keyword evidence="5 8" id="KW-0863">Zinc-finger</keyword>
<name>A0ABD1TXH4_9LAMI</name>
<dbReference type="PROSITE" id="PS50089">
    <property type="entry name" value="ZF_RING_2"/>
    <property type="match status" value="1"/>
</dbReference>
<keyword evidence="7" id="KW-0862">Zinc</keyword>
<evidence type="ECO:0000256" key="3">
    <source>
        <dbReference type="ARBA" id="ARBA00022679"/>
    </source>
</evidence>
<keyword evidence="4" id="KW-0479">Metal-binding</keyword>